<dbReference type="STRING" id="319795.Dgeo_1773"/>
<dbReference type="Proteomes" id="UP000002431">
    <property type="component" value="Chromosome"/>
</dbReference>
<evidence type="ECO:0000313" key="2">
    <source>
        <dbReference type="Proteomes" id="UP000002431"/>
    </source>
</evidence>
<dbReference type="Pfam" id="PF07972">
    <property type="entry name" value="Flavodoxin_NdrI"/>
    <property type="match status" value="1"/>
</dbReference>
<proteinExistence type="predicted"/>
<dbReference type="InterPro" id="IPR029039">
    <property type="entry name" value="Flavoprotein-like_sf"/>
</dbReference>
<dbReference type="EMBL" id="CP000359">
    <property type="protein sequence ID" value="ABF46068.1"/>
    <property type="molecule type" value="Genomic_DNA"/>
</dbReference>
<reference evidence="1" key="1">
    <citation type="submission" date="2006-04" db="EMBL/GenBank/DDBJ databases">
        <title>Complete sequence of chromosome of Deinococcus geothermalis DSM 11300.</title>
        <authorList>
            <consortium name="US DOE Joint Genome Institute"/>
            <person name="Copeland A."/>
            <person name="Lucas S."/>
            <person name="Lapidus A."/>
            <person name="Barry K."/>
            <person name="Detter J.C."/>
            <person name="Glavina del Rio T."/>
            <person name="Hammon N."/>
            <person name="Israni S."/>
            <person name="Dalin E."/>
            <person name="Tice H."/>
            <person name="Pitluck S."/>
            <person name="Brettin T."/>
            <person name="Bruce D."/>
            <person name="Han C."/>
            <person name="Tapia R."/>
            <person name="Saunders E."/>
            <person name="Gilna P."/>
            <person name="Schmutz J."/>
            <person name="Larimer F."/>
            <person name="Land M."/>
            <person name="Hauser L."/>
            <person name="Kyrpides N."/>
            <person name="Kim E."/>
            <person name="Daly M.J."/>
            <person name="Fredrickson J.K."/>
            <person name="Makarova K.S."/>
            <person name="Gaidamakova E.K."/>
            <person name="Zhai M."/>
            <person name="Richardson P."/>
        </authorList>
    </citation>
    <scope>NUCLEOTIDE SEQUENCE</scope>
    <source>
        <strain evidence="1">DSM 11300</strain>
    </source>
</reference>
<organism evidence="1 2">
    <name type="scientific">Deinococcus geothermalis (strain DSM 11300 / CIP 105573 / AG-3a)</name>
    <dbReference type="NCBI Taxonomy" id="319795"/>
    <lineage>
        <taxon>Bacteria</taxon>
        <taxon>Thermotogati</taxon>
        <taxon>Deinococcota</taxon>
        <taxon>Deinococci</taxon>
        <taxon>Deinococcales</taxon>
        <taxon>Deinococcaceae</taxon>
        <taxon>Deinococcus</taxon>
    </lineage>
</organism>
<evidence type="ECO:0000313" key="1">
    <source>
        <dbReference type="EMBL" id="ABF46068.1"/>
    </source>
</evidence>
<dbReference type="GO" id="GO:0010181">
    <property type="term" value="F:FMN binding"/>
    <property type="evidence" value="ECO:0007669"/>
    <property type="project" value="InterPro"/>
</dbReference>
<gene>
    <name evidence="1" type="ordered locus">Dgeo_1773</name>
</gene>
<dbReference type="HOGENOM" id="CLU_2408371_0_0_0"/>
<accession>Q1IXG6</accession>
<protein>
    <submittedName>
        <fullName evidence="1">Ribonucleotide reduction protein NrdI</fullName>
    </submittedName>
</protein>
<dbReference type="InterPro" id="IPR004465">
    <property type="entry name" value="RNR_NrdI"/>
</dbReference>
<dbReference type="Gene3D" id="3.40.50.360">
    <property type="match status" value="1"/>
</dbReference>
<dbReference type="PANTHER" id="PTHR37297:SF1">
    <property type="entry name" value="PROTEIN NRDI"/>
    <property type="match status" value="1"/>
</dbReference>
<dbReference type="SUPFAM" id="SSF52218">
    <property type="entry name" value="Flavoproteins"/>
    <property type="match status" value="1"/>
</dbReference>
<dbReference type="PANTHER" id="PTHR37297">
    <property type="entry name" value="PROTEIN NRDI"/>
    <property type="match status" value="1"/>
</dbReference>
<dbReference type="AlphaFoldDB" id="Q1IXG6"/>
<sequence>MPLAHYPGGDALLLTYTFGQGEVPGSTQRFLAQHAPQVRGVVSSGSYHWGQNFGRAGRRIAENWGIPLVAIINKAGSQADLERVQQWIVGQS</sequence>
<name>Q1IXG6_DEIGD</name>
<keyword evidence="2" id="KW-1185">Reference proteome</keyword>
<dbReference type="KEGG" id="dge:Dgeo_1773"/>
<dbReference type="eggNOG" id="COG1780">
    <property type="taxonomic scope" value="Bacteria"/>
</dbReference>